<accession>A0A1Z5SXR3</accession>
<evidence type="ECO:0000256" key="3">
    <source>
        <dbReference type="ARBA" id="ARBA00022692"/>
    </source>
</evidence>
<feature type="transmembrane region" description="Helical" evidence="6">
    <location>
        <begin position="173"/>
        <end position="193"/>
    </location>
</feature>
<dbReference type="InParanoid" id="A0A1Z5SXR3"/>
<evidence type="ECO:0000259" key="7">
    <source>
        <dbReference type="Pfam" id="PF08241"/>
    </source>
</evidence>
<dbReference type="PANTHER" id="PTHR12841">
    <property type="entry name" value="PROTEIN UNC-50 HOMOLOG"/>
    <property type="match status" value="1"/>
</dbReference>
<dbReference type="InterPro" id="IPR007881">
    <property type="entry name" value="UNC-50"/>
</dbReference>
<dbReference type="OrthoDB" id="10027013at2759"/>
<keyword evidence="3 6" id="KW-0812">Transmembrane</keyword>
<organism evidence="8 9">
    <name type="scientific">Hortaea werneckii EXF-2000</name>
    <dbReference type="NCBI Taxonomy" id="1157616"/>
    <lineage>
        <taxon>Eukaryota</taxon>
        <taxon>Fungi</taxon>
        <taxon>Dikarya</taxon>
        <taxon>Ascomycota</taxon>
        <taxon>Pezizomycotina</taxon>
        <taxon>Dothideomycetes</taxon>
        <taxon>Dothideomycetidae</taxon>
        <taxon>Mycosphaerellales</taxon>
        <taxon>Teratosphaeriaceae</taxon>
        <taxon>Hortaea</taxon>
    </lineage>
</organism>
<comment type="caution">
    <text evidence="8">The sequence shown here is derived from an EMBL/GenBank/DDBJ whole genome shotgun (WGS) entry which is preliminary data.</text>
</comment>
<dbReference type="VEuPathDB" id="FungiDB:BTJ68_11132"/>
<dbReference type="Proteomes" id="UP000194280">
    <property type="component" value="Unassembled WGS sequence"/>
</dbReference>
<feature type="domain" description="Methyltransferase type 11" evidence="7">
    <location>
        <begin position="309"/>
        <end position="413"/>
    </location>
</feature>
<comment type="similarity">
    <text evidence="2">Belongs to the unc-50 family.</text>
</comment>
<dbReference type="PANTHER" id="PTHR12841:SF6">
    <property type="entry name" value="PROTEIN UNC-50 HOMOLOG"/>
    <property type="match status" value="1"/>
</dbReference>
<dbReference type="GO" id="GO:0008757">
    <property type="term" value="F:S-adenosylmethionine-dependent methyltransferase activity"/>
    <property type="evidence" value="ECO:0007669"/>
    <property type="project" value="InterPro"/>
</dbReference>
<feature type="transmembrane region" description="Helical" evidence="6">
    <location>
        <begin position="205"/>
        <end position="225"/>
    </location>
</feature>
<keyword evidence="4 6" id="KW-1133">Transmembrane helix</keyword>
<evidence type="ECO:0000256" key="2">
    <source>
        <dbReference type="ARBA" id="ARBA00006293"/>
    </source>
</evidence>
<reference evidence="8 9" key="1">
    <citation type="submission" date="2017-01" db="EMBL/GenBank/DDBJ databases">
        <title>The recent genome duplication of the halophilic yeast Hortaea werneckii: insights from long-read sequencing.</title>
        <authorList>
            <person name="Sinha S."/>
            <person name="Flibotte S."/>
            <person name="Neira M."/>
            <person name="Lenassi M."/>
            <person name="Gostincar C."/>
            <person name="Stajich J.E."/>
            <person name="Nislow C.E."/>
        </authorList>
    </citation>
    <scope>NUCLEOTIDE SEQUENCE [LARGE SCALE GENOMIC DNA]</scope>
    <source>
        <strain evidence="8 9">EXF-2000</strain>
    </source>
</reference>
<keyword evidence="5 6" id="KW-0472">Membrane</keyword>
<keyword evidence="9" id="KW-1185">Reference proteome</keyword>
<gene>
    <name evidence="8" type="ORF">BTJ68_11132</name>
</gene>
<evidence type="ECO:0000313" key="8">
    <source>
        <dbReference type="EMBL" id="OTA25708.1"/>
    </source>
</evidence>
<protein>
    <recommendedName>
        <fullName evidence="7">Methyltransferase type 11 domain-containing protein</fullName>
    </recommendedName>
</protein>
<dbReference type="InterPro" id="IPR013216">
    <property type="entry name" value="Methyltransf_11"/>
</dbReference>
<evidence type="ECO:0000313" key="9">
    <source>
        <dbReference type="Proteomes" id="UP000194280"/>
    </source>
</evidence>
<dbReference type="AlphaFoldDB" id="A0A1Z5SXR3"/>
<sequence length="586" mass="66228">MPPSQRRSTMKVPPFFRRLFKFTSMDFETAVWEMINLIIAPKKVFRNIYYHVQTYISLDSYSKPKTMMLTLTPETKNSYHRADPAFTYLLSLFFWLTGLAWGLAYADGFGRAVKISFAFVLFHLLGSSVIVSTLMYFLVGKVLGKRRQGLFGPPNGGEEELEFGYCFDVSIRAFTPIWVFLYVLQFLLMPLIAQDYWVSNFFGNTMFLLALSYYFIIIFLGFNALPFLSRTEVLLVPIPILVILWVITYFSRPRLCLPTDAPMSTDTTFRNFTAQQAAEYAFGRGGSYPELLYETILDFHQGKRDLCMDVGTGPGKVVWDLLNYFSHCIGSDAGEQMIEHAKQEALSRHVAHRTTFLPVEAEHCGDPALLHRAGFEPNTIDLVTVATAAHWFRFPAFYLSAAQALRPGGTLAIWTTSSYFCHPSVPRHREIQSLLHTLEDEMLGPYMTPGNRLARQCYDHLPLPWTPLPPSAATDGGVAENPSAAFFDETAFERKHWDRDGGPSAPPLSDGSPAPYLLGREVDLHVDVKGFSSSGPVIRWREANPEKANTDQDPIRVIAQRLKQVVGEQTDLVLAPSCTLLLFRRT</sequence>
<comment type="subcellular location">
    <subcellularLocation>
        <location evidence="1">Membrane</location>
        <topology evidence="1">Multi-pass membrane protein</topology>
    </subcellularLocation>
</comment>
<feature type="transmembrane region" description="Helical" evidence="6">
    <location>
        <begin position="85"/>
        <end position="105"/>
    </location>
</feature>
<proteinExistence type="inferred from homology"/>
<feature type="transmembrane region" description="Helical" evidence="6">
    <location>
        <begin position="232"/>
        <end position="250"/>
    </location>
</feature>
<dbReference type="Pfam" id="PF08241">
    <property type="entry name" value="Methyltransf_11"/>
    <property type="match status" value="1"/>
</dbReference>
<dbReference type="EMBL" id="MUNK01000198">
    <property type="protein sequence ID" value="OTA25708.1"/>
    <property type="molecule type" value="Genomic_DNA"/>
</dbReference>
<dbReference type="CDD" id="cd02440">
    <property type="entry name" value="AdoMet_MTases"/>
    <property type="match status" value="1"/>
</dbReference>
<evidence type="ECO:0000256" key="4">
    <source>
        <dbReference type="ARBA" id="ARBA00022989"/>
    </source>
</evidence>
<dbReference type="InterPro" id="IPR029063">
    <property type="entry name" value="SAM-dependent_MTases_sf"/>
</dbReference>
<dbReference type="SUPFAM" id="SSF53335">
    <property type="entry name" value="S-adenosyl-L-methionine-dependent methyltransferases"/>
    <property type="match status" value="1"/>
</dbReference>
<name>A0A1Z5SXR3_HORWE</name>
<feature type="transmembrane region" description="Helical" evidence="6">
    <location>
        <begin position="117"/>
        <end position="139"/>
    </location>
</feature>
<dbReference type="Gene3D" id="3.40.50.150">
    <property type="entry name" value="Vaccinia Virus protein VP39"/>
    <property type="match status" value="1"/>
</dbReference>
<evidence type="ECO:0000256" key="6">
    <source>
        <dbReference type="SAM" id="Phobius"/>
    </source>
</evidence>
<dbReference type="Pfam" id="PF05216">
    <property type="entry name" value="UNC-50"/>
    <property type="match status" value="1"/>
</dbReference>
<evidence type="ECO:0000256" key="1">
    <source>
        <dbReference type="ARBA" id="ARBA00004141"/>
    </source>
</evidence>
<evidence type="ECO:0000256" key="5">
    <source>
        <dbReference type="ARBA" id="ARBA00023136"/>
    </source>
</evidence>
<dbReference type="GO" id="GO:0000139">
    <property type="term" value="C:Golgi membrane"/>
    <property type="evidence" value="ECO:0007669"/>
    <property type="project" value="TreeGrafter"/>
</dbReference>
<dbReference type="STRING" id="1157616.A0A1Z5SXR3"/>